<feature type="non-terminal residue" evidence="1">
    <location>
        <position position="266"/>
    </location>
</feature>
<comment type="caution">
    <text evidence="1">The sequence shown here is derived from an EMBL/GenBank/DDBJ whole genome shotgun (WGS) entry which is preliminary data.</text>
</comment>
<gene>
    <name evidence="1" type="ORF">S06H3_40253</name>
</gene>
<accession>X1PAJ2</accession>
<organism evidence="1">
    <name type="scientific">marine sediment metagenome</name>
    <dbReference type="NCBI Taxonomy" id="412755"/>
    <lineage>
        <taxon>unclassified sequences</taxon>
        <taxon>metagenomes</taxon>
        <taxon>ecological metagenomes</taxon>
    </lineage>
</organism>
<name>X1PAJ2_9ZZZZ</name>
<reference evidence="1" key="1">
    <citation type="journal article" date="2014" name="Front. Microbiol.">
        <title>High frequency of phylogenetically diverse reductive dehalogenase-homologous genes in deep subseafloor sedimentary metagenomes.</title>
        <authorList>
            <person name="Kawai M."/>
            <person name="Futagami T."/>
            <person name="Toyoda A."/>
            <person name="Takaki Y."/>
            <person name="Nishi S."/>
            <person name="Hori S."/>
            <person name="Arai W."/>
            <person name="Tsubouchi T."/>
            <person name="Morono Y."/>
            <person name="Uchiyama I."/>
            <person name="Ito T."/>
            <person name="Fujiyama A."/>
            <person name="Inagaki F."/>
            <person name="Takami H."/>
        </authorList>
    </citation>
    <scope>NUCLEOTIDE SEQUENCE</scope>
    <source>
        <strain evidence="1">Expedition CK06-06</strain>
    </source>
</reference>
<dbReference type="EMBL" id="BARV01024691">
    <property type="protein sequence ID" value="GAI36020.1"/>
    <property type="molecule type" value="Genomic_DNA"/>
</dbReference>
<proteinExistence type="predicted"/>
<dbReference type="AlphaFoldDB" id="X1PAJ2"/>
<protein>
    <submittedName>
        <fullName evidence="1">Uncharacterized protein</fullName>
    </submittedName>
</protein>
<sequence>VTMTVDVEIGKAYVADTLVEKGAITNLAVTAADPTNPRKDIVVCNSAGTLSIVVGTAEAALPSDKVGVYTLEPEPPSIPANSIILAEIWVPAGATSITGSEIYDKRVFTVDRLGKARLEWALNKILKGAGAGSDPTEVDMPAGDMAKAIYDPDADGKIALAQLVDAVCSETEALSIAQGVTALNKVKLPTPSGSDYITPSGVAASTYKHKLSQTEESSSQGIYEGWPRAGQYLPCPEAVHIKQISFLLYRDSTSPPALSPPCPGLW</sequence>
<evidence type="ECO:0000313" key="1">
    <source>
        <dbReference type="EMBL" id="GAI36020.1"/>
    </source>
</evidence>
<feature type="non-terminal residue" evidence="1">
    <location>
        <position position="1"/>
    </location>
</feature>